<sequence>MWILTGPFDGDTKDEFPQPKKKLLKPNNKYAFGRKEKVDLWINCSRVSALHAEFSVGAFKGKHVSDITMKPSLVLRSTRDKKRAVVVDRGGEKISVEQGSEYALQPGDTIPIKGDLEVRIEWEPLACYYDSKLNVEKPPLEDCSALGIHLLTSTTEKDDALTHYICSELKATSSSAIALASVAAITTPDWLNEVIRLGKMPRRKTSDDAISLEYTYRLPLVANYRPPYSSTIATNLKSDQLWTRNEARPVLLSGYKALCVTEREPSIANLRTAVRKSEGEFTTFLLGKDVGRAERFRKTLSSLQSKETEHKFVIADEDDIKTAIGEDEWNKLLEVAVEFGLPMHASSNVIETIITMDASPLDTPGLIERQNGQTAPMEASSLPDVVPNTHPDEPSFAQETLAESSQTRRKLVRRAASREPSAPPAPPPEFAQEPEDPPSPPRPKRALTRRAHAVITGLEDSGMDLDVHTDPGPSVKPNSVTRQSEGLTASTPGRSTRLKRRARAGSASDDEIGMLFTMPKTHEEEPPLKKFKELFEATDPSKVDDAPYFESGAGETQSQTQPGSSGASQRTQARPRRALNAVAEEEEEEMQTQTTGTAATAGSKRKASAVESGDNEEDNGSTAEPPASQAKKRAVEANAIRRTPSVSVVAQQAQDPSRSPKKPGAPAGRPDTDAAFLKALASTKRGKRTEDSFDREFNNLRISKPDLESRREEEEVEWRVLEEFGDDGDVRGNFMTVVEMDVYADRAPFLPVQERAQDPRWADRPNFKKFKKVARDAPRTRIELVQVTGDGDGWDASQSQNLADLTLSVEEKKPRRGKAAAKKSQPEEVRYVEISDDDDQPEGEKMDEDDMLSPPPPPPPARTARATRSRSASVQPPTRSQSSRTATQGNRASRAASKQAAPLFLLDSDEDEEQEESMTLPSTAGTLRSRGAPKRKRATQAGSESEDDAPARRPTTRRRAR</sequence>
<feature type="compositionally biased region" description="Polar residues" evidence="1">
    <location>
        <begin position="476"/>
        <end position="494"/>
    </location>
</feature>
<dbReference type="InterPro" id="IPR008984">
    <property type="entry name" value="SMAD_FHA_dom_sf"/>
</dbReference>
<feature type="compositionally biased region" description="Acidic residues" evidence="1">
    <location>
        <begin position="907"/>
        <end position="916"/>
    </location>
</feature>
<feature type="compositionally biased region" description="Low complexity" evidence="1">
    <location>
        <begin position="591"/>
        <end position="602"/>
    </location>
</feature>
<name>A0A550CPC2_9AGAR</name>
<comment type="caution">
    <text evidence="2">The sequence shown here is derived from an EMBL/GenBank/DDBJ whole genome shotgun (WGS) entry which is preliminary data.</text>
</comment>
<gene>
    <name evidence="2" type="ORF">BD626DRAFT_483285</name>
</gene>
<proteinExistence type="predicted"/>
<feature type="compositionally biased region" description="Polar residues" evidence="1">
    <location>
        <begin position="554"/>
        <end position="572"/>
    </location>
</feature>
<dbReference type="OrthoDB" id="552194at2759"/>
<feature type="compositionally biased region" description="Low complexity" evidence="1">
    <location>
        <begin position="862"/>
        <end position="873"/>
    </location>
</feature>
<dbReference type="EMBL" id="VDMD01000003">
    <property type="protein sequence ID" value="TRM66627.1"/>
    <property type="molecule type" value="Genomic_DNA"/>
</dbReference>
<reference evidence="2 3" key="1">
    <citation type="journal article" date="2019" name="New Phytol.">
        <title>Comparative genomics reveals unique wood-decay strategies and fruiting body development in the Schizophyllaceae.</title>
        <authorList>
            <person name="Almasi E."/>
            <person name="Sahu N."/>
            <person name="Krizsan K."/>
            <person name="Balint B."/>
            <person name="Kovacs G.M."/>
            <person name="Kiss B."/>
            <person name="Cseklye J."/>
            <person name="Drula E."/>
            <person name="Henrissat B."/>
            <person name="Nagy I."/>
            <person name="Chovatia M."/>
            <person name="Adam C."/>
            <person name="LaButti K."/>
            <person name="Lipzen A."/>
            <person name="Riley R."/>
            <person name="Grigoriev I.V."/>
            <person name="Nagy L.G."/>
        </authorList>
    </citation>
    <scope>NUCLEOTIDE SEQUENCE [LARGE SCALE GENOMIC DNA]</scope>
    <source>
        <strain evidence="2 3">NL-1724</strain>
    </source>
</reference>
<feature type="region of interest" description="Disordered" evidence="1">
    <location>
        <begin position="805"/>
        <end position="961"/>
    </location>
</feature>
<feature type="compositionally biased region" description="Basic residues" evidence="1">
    <location>
        <begin position="442"/>
        <end position="452"/>
    </location>
</feature>
<keyword evidence="3" id="KW-1185">Reference proteome</keyword>
<protein>
    <recommendedName>
        <fullName evidence="4">FHA domain-containing protein</fullName>
    </recommendedName>
</protein>
<feature type="region of interest" description="Disordered" evidence="1">
    <location>
        <begin position="364"/>
        <end position="674"/>
    </location>
</feature>
<evidence type="ECO:0000256" key="1">
    <source>
        <dbReference type="SAM" id="MobiDB-lite"/>
    </source>
</evidence>
<feature type="compositionally biased region" description="Polar residues" evidence="1">
    <location>
        <begin position="644"/>
        <end position="657"/>
    </location>
</feature>
<feature type="compositionally biased region" description="Acidic residues" evidence="1">
    <location>
        <begin position="834"/>
        <end position="851"/>
    </location>
</feature>
<evidence type="ECO:0008006" key="4">
    <source>
        <dbReference type="Google" id="ProtNLM"/>
    </source>
</evidence>
<evidence type="ECO:0000313" key="2">
    <source>
        <dbReference type="EMBL" id="TRM66627.1"/>
    </source>
</evidence>
<feature type="compositionally biased region" description="Polar residues" evidence="1">
    <location>
        <begin position="874"/>
        <end position="891"/>
    </location>
</feature>
<dbReference type="Proteomes" id="UP000320762">
    <property type="component" value="Unassembled WGS sequence"/>
</dbReference>
<feature type="compositionally biased region" description="Basic and acidic residues" evidence="1">
    <location>
        <begin position="824"/>
        <end position="833"/>
    </location>
</feature>
<evidence type="ECO:0000313" key="3">
    <source>
        <dbReference type="Proteomes" id="UP000320762"/>
    </source>
</evidence>
<accession>A0A550CPC2</accession>
<dbReference type="SUPFAM" id="SSF49879">
    <property type="entry name" value="SMAD/FHA domain"/>
    <property type="match status" value="1"/>
</dbReference>
<organism evidence="2 3">
    <name type="scientific">Schizophyllum amplum</name>
    <dbReference type="NCBI Taxonomy" id="97359"/>
    <lineage>
        <taxon>Eukaryota</taxon>
        <taxon>Fungi</taxon>
        <taxon>Dikarya</taxon>
        <taxon>Basidiomycota</taxon>
        <taxon>Agaricomycotina</taxon>
        <taxon>Agaricomycetes</taxon>
        <taxon>Agaricomycetidae</taxon>
        <taxon>Agaricales</taxon>
        <taxon>Schizophyllaceae</taxon>
        <taxon>Schizophyllum</taxon>
    </lineage>
</organism>
<feature type="compositionally biased region" description="Basic and acidic residues" evidence="1">
    <location>
        <begin position="520"/>
        <end position="545"/>
    </location>
</feature>
<dbReference type="AlphaFoldDB" id="A0A550CPC2"/>